<dbReference type="PANTHER" id="PTHR12126">
    <property type="entry name" value="NADH-UBIQUINONE OXIDOREDUCTASE 39 KDA SUBUNIT-RELATED"/>
    <property type="match status" value="1"/>
</dbReference>
<sequence length="335" mass="35453">MGTSIRIATVFGGAGFIGRHVIRRLAKTGCVIRVPARHPGEAAFLKTNGAVGQIVPMAVDVADDASVARAIEGADVVINLMGILAESGRRQRFDLVHTEAAGRIARLAKGADVARLVHVSALGVDANSRSAYSRSKAAGEQAVRAVFPEATILRPSVVFGPEDNFFNRFAGMAKTLPFVPLIGGGATRFQPVYVGDVADAIVNAATRAGAEGKTYELGGPRAYSFRELIQLTLDLTGRKTRLISIPWGLASLQAAFLEMVPGKPLTRDQVILLKSDNVLSGKLPGLADLGVAPTAAEVILPTYLDRFQVGGRYGTHRQGPSLPQLTKVDAHGTHY</sequence>
<proteinExistence type="predicted"/>
<reference evidence="3 4" key="1">
    <citation type="submission" date="2019-06" db="EMBL/GenBank/DDBJ databases">
        <title>Genomic Encyclopedia of Type Strains, Phase IV (KMG-V): Genome sequencing to study the core and pangenomes of soil and plant-associated prokaryotes.</title>
        <authorList>
            <person name="Whitman W."/>
        </authorList>
    </citation>
    <scope>NUCLEOTIDE SEQUENCE [LARGE SCALE GENOMIC DNA]</scope>
    <source>
        <strain evidence="3 4">BR 11622</strain>
    </source>
</reference>
<evidence type="ECO:0000259" key="2">
    <source>
        <dbReference type="Pfam" id="PF01370"/>
    </source>
</evidence>
<dbReference type="Proteomes" id="UP000315751">
    <property type="component" value="Unassembled WGS sequence"/>
</dbReference>
<dbReference type="SUPFAM" id="SSF51735">
    <property type="entry name" value="NAD(P)-binding Rossmann-fold domains"/>
    <property type="match status" value="1"/>
</dbReference>
<feature type="region of interest" description="Disordered" evidence="1">
    <location>
        <begin position="315"/>
        <end position="335"/>
    </location>
</feature>
<keyword evidence="4" id="KW-1185">Reference proteome</keyword>
<dbReference type="EMBL" id="VITR01000007">
    <property type="protein sequence ID" value="TWB41783.1"/>
    <property type="molecule type" value="Genomic_DNA"/>
</dbReference>
<dbReference type="PANTHER" id="PTHR12126:SF11">
    <property type="entry name" value="NADH DEHYDROGENASE [UBIQUINONE] 1 ALPHA SUBCOMPLEX SUBUNIT 9, MITOCHONDRIAL"/>
    <property type="match status" value="1"/>
</dbReference>
<protein>
    <submittedName>
        <fullName evidence="3">NADH dehydrogenase</fullName>
    </submittedName>
</protein>
<comment type="caution">
    <text evidence="3">The sequence shown here is derived from an EMBL/GenBank/DDBJ whole genome shotgun (WGS) entry which is preliminary data.</text>
</comment>
<feature type="domain" description="NAD-dependent epimerase/dehydratase" evidence="2">
    <location>
        <begin position="9"/>
        <end position="218"/>
    </location>
</feature>
<dbReference type="CDD" id="cd05271">
    <property type="entry name" value="NDUFA9_like_SDR_a"/>
    <property type="match status" value="1"/>
</dbReference>
<dbReference type="Gene3D" id="3.40.50.720">
    <property type="entry name" value="NAD(P)-binding Rossmann-like Domain"/>
    <property type="match status" value="1"/>
</dbReference>
<dbReference type="InterPro" id="IPR036291">
    <property type="entry name" value="NAD(P)-bd_dom_sf"/>
</dbReference>
<accession>A0A560H659</accession>
<dbReference type="AlphaFoldDB" id="A0A560H659"/>
<dbReference type="InterPro" id="IPR001509">
    <property type="entry name" value="Epimerase_deHydtase"/>
</dbReference>
<name>A0A560H659_9PROT</name>
<evidence type="ECO:0000313" key="3">
    <source>
        <dbReference type="EMBL" id="TWB41783.1"/>
    </source>
</evidence>
<dbReference type="FunFam" id="3.40.50.720:FF:000702">
    <property type="entry name" value="NADH dehydrogenase (Ubiquinone)"/>
    <property type="match status" value="1"/>
</dbReference>
<evidence type="ECO:0000313" key="4">
    <source>
        <dbReference type="Proteomes" id="UP000315751"/>
    </source>
</evidence>
<dbReference type="RefSeq" id="WP_145732843.1">
    <property type="nucleotide sequence ID" value="NZ_VITR01000007.1"/>
</dbReference>
<gene>
    <name evidence="3" type="ORF">FBZ90_107155</name>
</gene>
<dbReference type="GO" id="GO:0044877">
    <property type="term" value="F:protein-containing complex binding"/>
    <property type="evidence" value="ECO:0007669"/>
    <property type="project" value="TreeGrafter"/>
</dbReference>
<organism evidence="3 4">
    <name type="scientific">Nitrospirillum amazonense</name>
    <dbReference type="NCBI Taxonomy" id="28077"/>
    <lineage>
        <taxon>Bacteria</taxon>
        <taxon>Pseudomonadati</taxon>
        <taxon>Pseudomonadota</taxon>
        <taxon>Alphaproteobacteria</taxon>
        <taxon>Rhodospirillales</taxon>
        <taxon>Azospirillaceae</taxon>
        <taxon>Nitrospirillum</taxon>
    </lineage>
</organism>
<dbReference type="Pfam" id="PF01370">
    <property type="entry name" value="Epimerase"/>
    <property type="match status" value="1"/>
</dbReference>
<evidence type="ECO:0000256" key="1">
    <source>
        <dbReference type="SAM" id="MobiDB-lite"/>
    </source>
</evidence>
<dbReference type="InterPro" id="IPR051207">
    <property type="entry name" value="ComplexI_NDUFA9_subunit"/>
</dbReference>
<dbReference type="OrthoDB" id="9776313at2"/>